<evidence type="ECO:0000256" key="1">
    <source>
        <dbReference type="ARBA" id="ARBA00004236"/>
    </source>
</evidence>
<evidence type="ECO:0000256" key="8">
    <source>
        <dbReference type="SAM" id="Phobius"/>
    </source>
</evidence>
<dbReference type="InterPro" id="IPR003660">
    <property type="entry name" value="HAMP_dom"/>
</dbReference>
<evidence type="ECO:0000256" key="2">
    <source>
        <dbReference type="ARBA" id="ARBA00022475"/>
    </source>
</evidence>
<feature type="compositionally biased region" description="Low complexity" evidence="7">
    <location>
        <begin position="525"/>
        <end position="545"/>
    </location>
</feature>
<evidence type="ECO:0000256" key="6">
    <source>
        <dbReference type="PROSITE-ProRule" id="PRU00284"/>
    </source>
</evidence>
<keyword evidence="3 8" id="KW-0472">Membrane</keyword>
<feature type="transmembrane region" description="Helical" evidence="8">
    <location>
        <begin position="188"/>
        <end position="209"/>
    </location>
</feature>
<evidence type="ECO:0000256" key="7">
    <source>
        <dbReference type="SAM" id="MobiDB-lite"/>
    </source>
</evidence>
<evidence type="ECO:0000313" key="11">
    <source>
        <dbReference type="EMBL" id="MDY0396185.1"/>
    </source>
</evidence>
<dbReference type="SUPFAM" id="SSF58104">
    <property type="entry name" value="Methyl-accepting chemotaxis protein (MCP) signaling domain"/>
    <property type="match status" value="1"/>
</dbReference>
<dbReference type="CDD" id="cd11386">
    <property type="entry name" value="MCP_signal"/>
    <property type="match status" value="1"/>
</dbReference>
<evidence type="ECO:0000259" key="9">
    <source>
        <dbReference type="PROSITE" id="PS50111"/>
    </source>
</evidence>
<feature type="domain" description="Methyl-accepting transducer" evidence="9">
    <location>
        <begin position="283"/>
        <end position="533"/>
    </location>
</feature>
<feature type="domain" description="HAMP" evidence="10">
    <location>
        <begin position="211"/>
        <end position="264"/>
    </location>
</feature>
<dbReference type="PANTHER" id="PTHR32089:SF112">
    <property type="entry name" value="LYSOZYME-LIKE PROTEIN-RELATED"/>
    <property type="match status" value="1"/>
</dbReference>
<dbReference type="Gene3D" id="6.10.340.10">
    <property type="match status" value="1"/>
</dbReference>
<keyword evidence="4 6" id="KW-0807">Transducer</keyword>
<dbReference type="Gene3D" id="1.10.287.950">
    <property type="entry name" value="Methyl-accepting chemotaxis protein"/>
    <property type="match status" value="1"/>
</dbReference>
<evidence type="ECO:0000256" key="5">
    <source>
        <dbReference type="ARBA" id="ARBA00029447"/>
    </source>
</evidence>
<organism evidence="11 12">
    <name type="scientific">Tigheibacillus halophilus</name>
    <dbReference type="NCBI Taxonomy" id="361280"/>
    <lineage>
        <taxon>Bacteria</taxon>
        <taxon>Bacillati</taxon>
        <taxon>Bacillota</taxon>
        <taxon>Bacilli</taxon>
        <taxon>Bacillales</taxon>
        <taxon>Bacillaceae</taxon>
        <taxon>Tigheibacillus</taxon>
    </lineage>
</organism>
<protein>
    <submittedName>
        <fullName evidence="11">HAMP domain-containing methyl-accepting chemotaxis protein</fullName>
    </submittedName>
</protein>
<accession>A0ABU5CA26</accession>
<comment type="caution">
    <text evidence="11">The sequence shown here is derived from an EMBL/GenBank/DDBJ whole genome shotgun (WGS) entry which is preliminary data.</text>
</comment>
<sequence length="569" mass="62201">MGEKKRFRNIPISKKYGLVYMVILLLFVVSAGIVFQLVQGIGGKIETLNQKSKLSKDLIEIGSLEREKGFQIVSYYQTGDSIHSKAYDQHSRQFNQLRESIEAKIQGKENQKEFEAVIDHNLELDRLMENYIRPAVSSQNQSAADMYVTQADNILSDSISKLKNLTKRLNIDEQTATKDVDQKKSETLFVLIIAFLLSLAAGCLLLVLVNRSITKNLNKIVNTSYKIAQGDLTVESMGYQGKDEIGKLSYSMNAVLKHLQSMIGQMTAVSRTLDRQSSALHQSATEVKGGSEQIAGSMHELAAGAEEQANHSQSLLLQMKDFTQQVQTSSNHGALIEQASGEVLAMSQEGSELMDASTKQMTVIDGIMKEAVEKVKGLDTQSQRISQLVHVIKEIADQTNLLALNAAIEAARAGEHGRGFAVVADEVRKLAEQVSVSVTDITDIVSNIQQESASVTLSLDAGYEEVTKGASQIKTTSDTFSGIDIFVSEMANNIKEVTGNLVQMADSSQEMEKALAEIAAISEETSAQVEETSASSQQSSATMEEVTQSAEQLADLAEQQGQLLKTFRI</sequence>
<keyword evidence="2" id="KW-1003">Cell membrane</keyword>
<comment type="similarity">
    <text evidence="5">Belongs to the methyl-accepting chemotaxis (MCP) protein family.</text>
</comment>
<proteinExistence type="inferred from homology"/>
<feature type="transmembrane region" description="Helical" evidence="8">
    <location>
        <begin position="16"/>
        <end position="38"/>
    </location>
</feature>
<evidence type="ECO:0000259" key="10">
    <source>
        <dbReference type="PROSITE" id="PS50885"/>
    </source>
</evidence>
<name>A0ABU5CA26_9BACI</name>
<dbReference type="PROSITE" id="PS50885">
    <property type="entry name" value="HAMP"/>
    <property type="match status" value="1"/>
</dbReference>
<evidence type="ECO:0000256" key="4">
    <source>
        <dbReference type="ARBA" id="ARBA00023224"/>
    </source>
</evidence>
<dbReference type="Pfam" id="PF00672">
    <property type="entry name" value="HAMP"/>
    <property type="match status" value="1"/>
</dbReference>
<dbReference type="Pfam" id="PF00015">
    <property type="entry name" value="MCPsignal"/>
    <property type="match status" value="1"/>
</dbReference>
<dbReference type="PRINTS" id="PR00260">
    <property type="entry name" value="CHEMTRNSDUCR"/>
</dbReference>
<dbReference type="SMART" id="SM00283">
    <property type="entry name" value="MA"/>
    <property type="match status" value="1"/>
</dbReference>
<keyword evidence="8" id="KW-0812">Transmembrane</keyword>
<dbReference type="PANTHER" id="PTHR32089">
    <property type="entry name" value="METHYL-ACCEPTING CHEMOTAXIS PROTEIN MCPB"/>
    <property type="match status" value="1"/>
</dbReference>
<dbReference type="InterPro" id="IPR004089">
    <property type="entry name" value="MCPsignal_dom"/>
</dbReference>
<feature type="region of interest" description="Disordered" evidence="7">
    <location>
        <begin position="525"/>
        <end position="548"/>
    </location>
</feature>
<keyword evidence="8" id="KW-1133">Transmembrane helix</keyword>
<dbReference type="CDD" id="cd06225">
    <property type="entry name" value="HAMP"/>
    <property type="match status" value="1"/>
</dbReference>
<evidence type="ECO:0000256" key="3">
    <source>
        <dbReference type="ARBA" id="ARBA00023136"/>
    </source>
</evidence>
<dbReference type="InterPro" id="IPR004090">
    <property type="entry name" value="Chemotax_Me-accpt_rcpt"/>
</dbReference>
<comment type="subcellular location">
    <subcellularLocation>
        <location evidence="1">Cell membrane</location>
    </subcellularLocation>
</comment>
<gene>
    <name evidence="11" type="ORF">RWE15_19790</name>
</gene>
<evidence type="ECO:0000313" key="12">
    <source>
        <dbReference type="Proteomes" id="UP001281447"/>
    </source>
</evidence>
<reference evidence="11 12" key="1">
    <citation type="submission" date="2023-10" db="EMBL/GenBank/DDBJ databases">
        <title>Virgibacillus halophilus 5B73C genome.</title>
        <authorList>
            <person name="Miliotis G."/>
            <person name="Sengupta P."/>
            <person name="Hameed A."/>
            <person name="Chuvochina M."/>
            <person name="Mcdonagh F."/>
            <person name="Simpson A.C."/>
            <person name="Singh N.K."/>
            <person name="Rekha P.D."/>
            <person name="Raman K."/>
            <person name="Hugenholtz P."/>
            <person name="Venkateswaran K."/>
        </authorList>
    </citation>
    <scope>NUCLEOTIDE SEQUENCE [LARGE SCALE GENOMIC DNA]</scope>
    <source>
        <strain evidence="11 12">5B73C</strain>
    </source>
</reference>
<dbReference type="RefSeq" id="WP_390352808.1">
    <property type="nucleotide sequence ID" value="NZ_JBHUIZ010000003.1"/>
</dbReference>
<dbReference type="EMBL" id="JAWDIP010000004">
    <property type="protein sequence ID" value="MDY0396185.1"/>
    <property type="molecule type" value="Genomic_DNA"/>
</dbReference>
<dbReference type="Proteomes" id="UP001281447">
    <property type="component" value="Unassembled WGS sequence"/>
</dbReference>
<dbReference type="PROSITE" id="PS50111">
    <property type="entry name" value="CHEMOTAXIS_TRANSDUC_2"/>
    <property type="match status" value="1"/>
</dbReference>
<keyword evidence="12" id="KW-1185">Reference proteome</keyword>
<dbReference type="SMART" id="SM00304">
    <property type="entry name" value="HAMP"/>
    <property type="match status" value="1"/>
</dbReference>